<reference evidence="1 2" key="1">
    <citation type="submission" date="2019-02" db="EMBL/GenBank/DDBJ databases">
        <title>Deep-cultivation of Planctomycetes and their phenomic and genomic characterization uncovers novel biology.</title>
        <authorList>
            <person name="Wiegand S."/>
            <person name="Jogler M."/>
            <person name="Boedeker C."/>
            <person name="Pinto D."/>
            <person name="Vollmers J."/>
            <person name="Rivas-Marin E."/>
            <person name="Kohn T."/>
            <person name="Peeters S.H."/>
            <person name="Heuer A."/>
            <person name="Rast P."/>
            <person name="Oberbeckmann S."/>
            <person name="Bunk B."/>
            <person name="Jeske O."/>
            <person name="Meyerdierks A."/>
            <person name="Storesund J.E."/>
            <person name="Kallscheuer N."/>
            <person name="Luecker S."/>
            <person name="Lage O.M."/>
            <person name="Pohl T."/>
            <person name="Merkel B.J."/>
            <person name="Hornburger P."/>
            <person name="Mueller R.-W."/>
            <person name="Bruemmer F."/>
            <person name="Labrenz M."/>
            <person name="Spormann A.M."/>
            <person name="Op Den Camp H."/>
            <person name="Overmann J."/>
            <person name="Amann R."/>
            <person name="Jetten M.S.M."/>
            <person name="Mascher T."/>
            <person name="Medema M.H."/>
            <person name="Devos D.P."/>
            <person name="Kaster A.-K."/>
            <person name="Ovreas L."/>
            <person name="Rohde M."/>
            <person name="Galperin M.Y."/>
            <person name="Jogler C."/>
        </authorList>
    </citation>
    <scope>NUCLEOTIDE SEQUENCE [LARGE SCALE GENOMIC DNA]</scope>
    <source>
        <strain evidence="1 2">V7</strain>
    </source>
</reference>
<name>A0A5C6FTX9_9PLAN</name>
<comment type="caution">
    <text evidence="1">The sequence shown here is derived from an EMBL/GenBank/DDBJ whole genome shotgun (WGS) entry which is preliminary data.</text>
</comment>
<dbReference type="EMBL" id="SJPZ01000001">
    <property type="protein sequence ID" value="TWU66467.1"/>
    <property type="molecule type" value="Genomic_DNA"/>
</dbReference>
<proteinExistence type="predicted"/>
<sequence>MITKKLQAKLRFTERSEQLLPEIDLLIREHGQKATEAKKVVDELCAWRVFHSRPHVTEYRDFKLFRIDDGENLALLTRDSLHLIRQQRERLGDKW</sequence>
<dbReference type="AlphaFoldDB" id="A0A5C6FTX9"/>
<organism evidence="1 2">
    <name type="scientific">Crateriforma conspicua</name>
    <dbReference type="NCBI Taxonomy" id="2527996"/>
    <lineage>
        <taxon>Bacteria</taxon>
        <taxon>Pseudomonadati</taxon>
        <taxon>Planctomycetota</taxon>
        <taxon>Planctomycetia</taxon>
        <taxon>Planctomycetales</taxon>
        <taxon>Planctomycetaceae</taxon>
        <taxon>Crateriforma</taxon>
    </lineage>
</organism>
<evidence type="ECO:0000313" key="2">
    <source>
        <dbReference type="Proteomes" id="UP000316476"/>
    </source>
</evidence>
<dbReference type="RefSeq" id="WP_146413094.1">
    <property type="nucleotide sequence ID" value="NZ_SJPZ01000001.1"/>
</dbReference>
<evidence type="ECO:0000313" key="1">
    <source>
        <dbReference type="EMBL" id="TWU66467.1"/>
    </source>
</evidence>
<dbReference type="Proteomes" id="UP000316476">
    <property type="component" value="Unassembled WGS sequence"/>
</dbReference>
<accession>A0A5C6FTX9</accession>
<protein>
    <submittedName>
        <fullName evidence="1">Uncharacterized protein</fullName>
    </submittedName>
</protein>
<gene>
    <name evidence="1" type="ORF">V7x_20330</name>
</gene>